<dbReference type="GO" id="GO:0004843">
    <property type="term" value="F:cysteine-type deubiquitinase activity"/>
    <property type="evidence" value="ECO:0007669"/>
    <property type="project" value="UniProtKB-UniRule"/>
</dbReference>
<feature type="active site" description="Nucleophile" evidence="10">
    <location>
        <position position="93"/>
    </location>
</feature>
<comment type="catalytic activity">
    <reaction evidence="1 10 11">
        <text>Thiol-dependent hydrolysis of ester, thioester, amide, peptide and isopeptide bonds formed by the C-terminal Gly of ubiquitin (a 76-residue protein attached to proteins as an intracellular targeting signal).</text>
        <dbReference type="EC" id="3.4.19.12"/>
    </reaction>
</comment>
<reference evidence="13 14" key="1">
    <citation type="submission" date="2022-12" db="EMBL/GenBank/DDBJ databases">
        <title>Chromosome-level genome assembly of true bugs.</title>
        <authorList>
            <person name="Ma L."/>
            <person name="Li H."/>
        </authorList>
    </citation>
    <scope>NUCLEOTIDE SEQUENCE [LARGE SCALE GENOMIC DNA]</scope>
    <source>
        <strain evidence="13">Lab_2022b</strain>
    </source>
</reference>
<organism evidence="13 14">
    <name type="scientific">Rhynocoris fuscipes</name>
    <dbReference type="NCBI Taxonomy" id="488301"/>
    <lineage>
        <taxon>Eukaryota</taxon>
        <taxon>Metazoa</taxon>
        <taxon>Ecdysozoa</taxon>
        <taxon>Arthropoda</taxon>
        <taxon>Hexapoda</taxon>
        <taxon>Insecta</taxon>
        <taxon>Pterygota</taxon>
        <taxon>Neoptera</taxon>
        <taxon>Paraneoptera</taxon>
        <taxon>Hemiptera</taxon>
        <taxon>Heteroptera</taxon>
        <taxon>Panheteroptera</taxon>
        <taxon>Cimicomorpha</taxon>
        <taxon>Reduviidae</taxon>
        <taxon>Harpactorinae</taxon>
        <taxon>Harpactorini</taxon>
        <taxon>Rhynocoris</taxon>
    </lineage>
</organism>
<dbReference type="Pfam" id="PF01088">
    <property type="entry name" value="Peptidase_C12"/>
    <property type="match status" value="1"/>
</dbReference>
<evidence type="ECO:0000256" key="10">
    <source>
        <dbReference type="PROSITE-ProRule" id="PRU01393"/>
    </source>
</evidence>
<keyword evidence="4 10" id="KW-0645">Protease</keyword>
<evidence type="ECO:0000259" key="12">
    <source>
        <dbReference type="PROSITE" id="PS52048"/>
    </source>
</evidence>
<evidence type="ECO:0000256" key="6">
    <source>
        <dbReference type="ARBA" id="ARBA00022801"/>
    </source>
</evidence>
<dbReference type="SUPFAM" id="SSF54001">
    <property type="entry name" value="Cysteine proteinases"/>
    <property type="match status" value="1"/>
</dbReference>
<comment type="caution">
    <text evidence="13">The sequence shown here is derived from an EMBL/GenBank/DDBJ whole genome shotgun (WGS) entry which is preliminary data.</text>
</comment>
<evidence type="ECO:0000256" key="9">
    <source>
        <dbReference type="ARBA" id="ARBA00073226"/>
    </source>
</evidence>
<dbReference type="EMBL" id="JAPXFL010000011">
    <property type="protein sequence ID" value="KAK9499766.1"/>
    <property type="molecule type" value="Genomic_DNA"/>
</dbReference>
<dbReference type="CDD" id="cd09616">
    <property type="entry name" value="Peptidase_C12_UCH_L1_L3"/>
    <property type="match status" value="1"/>
</dbReference>
<sequence length="229" mass="25622">MSWAPLESNPEVIIYKFLSRLGVPEKWQIVDVVSLDPDMLGFIPRPVLALILLFPTNDNYNKLKDEQEAKILEKGQKVSEKIYYLKQKISNSCGTVALVHCIANNQDEIQLGDGFLKQFLEDTKSMTPEERGAAFESNTSFAASHQDLALEGQTEVPSEDNPPIHHFVTFIEKDGTLYELDGRKSFPINHGPTTKDSFVEDAGKVMKEIMNNDPDNITFTVCALAAKSD</sequence>
<dbReference type="PANTHER" id="PTHR10589:SF17">
    <property type="entry name" value="UBIQUITIN CARBOXYL-TERMINAL HYDROLASE"/>
    <property type="match status" value="1"/>
</dbReference>
<feature type="site" description="Important for enzyme activity" evidence="10">
    <location>
        <position position="181"/>
    </location>
</feature>
<keyword evidence="14" id="KW-1185">Reference proteome</keyword>
<dbReference type="GO" id="GO:0006511">
    <property type="term" value="P:ubiquitin-dependent protein catabolic process"/>
    <property type="evidence" value="ECO:0007669"/>
    <property type="project" value="UniProtKB-UniRule"/>
</dbReference>
<dbReference type="EC" id="3.4.19.12" evidence="3 11"/>
<dbReference type="GO" id="GO:0016579">
    <property type="term" value="P:protein deubiquitination"/>
    <property type="evidence" value="ECO:0007669"/>
    <property type="project" value="TreeGrafter"/>
</dbReference>
<proteinExistence type="inferred from homology"/>
<keyword evidence="7 10" id="KW-0788">Thiol protease</keyword>
<evidence type="ECO:0000256" key="4">
    <source>
        <dbReference type="ARBA" id="ARBA00022670"/>
    </source>
</evidence>
<dbReference type="PROSITE" id="PS52048">
    <property type="entry name" value="UCH_DOMAIN"/>
    <property type="match status" value="1"/>
</dbReference>
<evidence type="ECO:0000256" key="7">
    <source>
        <dbReference type="ARBA" id="ARBA00022807"/>
    </source>
</evidence>
<dbReference type="FunFam" id="3.40.532.10:FF:000006">
    <property type="entry name" value="Ubiquitin carboxyl-terminal hydrolase"/>
    <property type="match status" value="1"/>
</dbReference>
<evidence type="ECO:0000256" key="2">
    <source>
        <dbReference type="ARBA" id="ARBA00009326"/>
    </source>
</evidence>
<evidence type="ECO:0000256" key="1">
    <source>
        <dbReference type="ARBA" id="ARBA00000707"/>
    </source>
</evidence>
<evidence type="ECO:0000256" key="3">
    <source>
        <dbReference type="ARBA" id="ARBA00012759"/>
    </source>
</evidence>
<comment type="function">
    <text evidence="8">Ubiquitin-protein hydrolase is involved both in the processing of ubiquitin precursors and of ubiquitinated proteins. This enzyme is a thiol protease that recognizes and hydrolyzes a peptide bond at the C-terminal glycine of ubiquitin.</text>
</comment>
<gene>
    <name evidence="13" type="ORF">O3M35_002742</name>
</gene>
<dbReference type="InterPro" id="IPR001578">
    <property type="entry name" value="Peptidase_C12_UCH"/>
</dbReference>
<evidence type="ECO:0000313" key="14">
    <source>
        <dbReference type="Proteomes" id="UP001461498"/>
    </source>
</evidence>
<feature type="domain" description="UCH catalytic" evidence="12">
    <location>
        <begin position="2"/>
        <end position="226"/>
    </location>
</feature>
<evidence type="ECO:0000256" key="5">
    <source>
        <dbReference type="ARBA" id="ARBA00022786"/>
    </source>
</evidence>
<dbReference type="InterPro" id="IPR036959">
    <property type="entry name" value="Peptidase_C12_UCH_sf"/>
</dbReference>
<comment type="similarity">
    <text evidence="2 10 11">Belongs to the peptidase C12 family.</text>
</comment>
<dbReference type="PANTHER" id="PTHR10589">
    <property type="entry name" value="UBIQUITIN CARBOXYL-TERMINAL HYDROLASE"/>
    <property type="match status" value="1"/>
</dbReference>
<dbReference type="Proteomes" id="UP001461498">
    <property type="component" value="Unassembled WGS sequence"/>
</dbReference>
<evidence type="ECO:0000256" key="11">
    <source>
        <dbReference type="RuleBase" id="RU361215"/>
    </source>
</evidence>
<dbReference type="Gene3D" id="3.40.532.10">
    <property type="entry name" value="Peptidase C12, ubiquitin carboxyl-terminal hydrolase"/>
    <property type="match status" value="1"/>
</dbReference>
<accession>A0AAW1CMV9</accession>
<dbReference type="InterPro" id="IPR038765">
    <property type="entry name" value="Papain-like_cys_pep_sf"/>
</dbReference>
<keyword evidence="5 10" id="KW-0833">Ubl conjugation pathway</keyword>
<keyword evidence="6 10" id="KW-0378">Hydrolase</keyword>
<name>A0AAW1CMV9_9HEMI</name>
<protein>
    <recommendedName>
        <fullName evidence="9 11">Ubiquitin carboxyl-terminal hydrolase</fullName>
        <ecNumber evidence="3 11">3.4.19.12</ecNumber>
    </recommendedName>
</protein>
<dbReference type="PRINTS" id="PR00707">
    <property type="entry name" value="UBCTHYDRLASE"/>
</dbReference>
<dbReference type="AlphaFoldDB" id="A0AAW1CMV9"/>
<dbReference type="GO" id="GO:0005737">
    <property type="term" value="C:cytoplasm"/>
    <property type="evidence" value="ECO:0007669"/>
    <property type="project" value="TreeGrafter"/>
</dbReference>
<feature type="active site" description="Proton donor" evidence="10">
    <location>
        <position position="166"/>
    </location>
</feature>
<feature type="site" description="Transition state stabilizer" evidence="10">
    <location>
        <position position="87"/>
    </location>
</feature>
<evidence type="ECO:0000313" key="13">
    <source>
        <dbReference type="EMBL" id="KAK9499766.1"/>
    </source>
</evidence>
<evidence type="ECO:0000256" key="8">
    <source>
        <dbReference type="ARBA" id="ARBA00055560"/>
    </source>
</evidence>